<feature type="region of interest" description="Disordered" evidence="1">
    <location>
        <begin position="108"/>
        <end position="146"/>
    </location>
</feature>
<sequence length="230" mass="23511">MAANDDPEDRIRELERPLADAARASEVGSAQPGGQPYSPGQAGPPPPPPWTYGGPFPGPPPQRPSGNRMWWIMGTVIAVGVLALAGGIAAFAAHQLSGVRSIISSPPTFTNTFSPPGGTVPSTTTRTRTPRSTTTSTSPTPPPGSQVTISGMGENRTFACNDNVVNVTGVSNTVVISGHCANLAVSGVQNDITVDAVDSIDVSGLSNKVTYHSGTPKVSNTGSANVVERG</sequence>
<dbReference type="Proteomes" id="UP000003653">
    <property type="component" value="Unassembled WGS sequence"/>
</dbReference>
<evidence type="ECO:0008006" key="5">
    <source>
        <dbReference type="Google" id="ProtNLM"/>
    </source>
</evidence>
<protein>
    <recommendedName>
        <fullName evidence="5">DUF3060 domain-containing protein</fullName>
    </recommendedName>
</protein>
<keyword evidence="2" id="KW-0472">Membrane</keyword>
<accession>D5PB29</accession>
<evidence type="ECO:0000313" key="4">
    <source>
        <dbReference type="Proteomes" id="UP000003653"/>
    </source>
</evidence>
<feature type="compositionally biased region" description="Low complexity" evidence="1">
    <location>
        <begin position="28"/>
        <end position="41"/>
    </location>
</feature>
<evidence type="ECO:0000256" key="1">
    <source>
        <dbReference type="SAM" id="MobiDB-lite"/>
    </source>
</evidence>
<dbReference type="AlphaFoldDB" id="D5PB29"/>
<proteinExistence type="predicted"/>
<dbReference type="EMBL" id="ADNV01000245">
    <property type="protein sequence ID" value="EFG76712.1"/>
    <property type="molecule type" value="Genomic_DNA"/>
</dbReference>
<dbReference type="Pfam" id="PF11259">
    <property type="entry name" value="DUF3060"/>
    <property type="match status" value="1"/>
</dbReference>
<feature type="transmembrane region" description="Helical" evidence="2">
    <location>
        <begin position="69"/>
        <end position="93"/>
    </location>
</feature>
<reference evidence="3 4" key="1">
    <citation type="submission" date="2010-04" db="EMBL/GenBank/DDBJ databases">
        <authorList>
            <person name="Muzny D."/>
            <person name="Qin X."/>
            <person name="Deng J."/>
            <person name="Jiang H."/>
            <person name="Liu Y."/>
            <person name="Qu J."/>
            <person name="Song X.-Z."/>
            <person name="Zhang L."/>
            <person name="Thornton R."/>
            <person name="Coyle M."/>
            <person name="Francisco L."/>
            <person name="Jackson L."/>
            <person name="Javaid M."/>
            <person name="Korchina V."/>
            <person name="Kovar C."/>
            <person name="Mata R."/>
            <person name="Mathew T."/>
            <person name="Ngo R."/>
            <person name="Nguyen L."/>
            <person name="Nguyen N."/>
            <person name="Okwuonu G."/>
            <person name="Ongeri F."/>
            <person name="Pham C."/>
            <person name="Simmons D."/>
            <person name="Wilczek-Boney K."/>
            <person name="Hale W."/>
            <person name="Jakkamsetti A."/>
            <person name="Pham P."/>
            <person name="Ruth R."/>
            <person name="San Lucas F."/>
            <person name="Warren J."/>
            <person name="Zhang J."/>
            <person name="Zhao Z."/>
            <person name="Zhou C."/>
            <person name="Zhu D."/>
            <person name="Lee S."/>
            <person name="Bess C."/>
            <person name="Blankenburg K."/>
            <person name="Forbes L."/>
            <person name="Fu Q."/>
            <person name="Gubbala S."/>
            <person name="Hirani K."/>
            <person name="Jayaseelan J.C."/>
            <person name="Lara F."/>
            <person name="Munidasa M."/>
            <person name="Palculict T."/>
            <person name="Patil S."/>
            <person name="Pu L.-L."/>
            <person name="Saada N."/>
            <person name="Tang L."/>
            <person name="Weissenberger G."/>
            <person name="Zhu Y."/>
            <person name="Hemphill L."/>
            <person name="Shang Y."/>
            <person name="Youmans B."/>
            <person name="Ayvaz T."/>
            <person name="Ross M."/>
            <person name="Santibanez J."/>
            <person name="Aqrawi P."/>
            <person name="Gross S."/>
            <person name="Joshi V."/>
            <person name="Fowler G."/>
            <person name="Nazareth L."/>
            <person name="Reid J."/>
            <person name="Worley K."/>
            <person name="Petrosino J."/>
            <person name="Highlander S."/>
            <person name="Gibbs R."/>
        </authorList>
    </citation>
    <scope>NUCLEOTIDE SEQUENCE [LARGE SCALE GENOMIC DNA]</scope>
    <source>
        <strain evidence="3 4">ATCC BAA-614</strain>
    </source>
</reference>
<feature type="compositionally biased region" description="Basic and acidic residues" evidence="1">
    <location>
        <begin position="9"/>
        <end position="18"/>
    </location>
</feature>
<feature type="compositionally biased region" description="Low complexity" evidence="1">
    <location>
        <begin position="108"/>
        <end position="138"/>
    </location>
</feature>
<dbReference type="RefSeq" id="WP_007167405.1">
    <property type="nucleotide sequence ID" value="NZ_GG770553.1"/>
</dbReference>
<organism evidence="3 4">
    <name type="scientific">Mycobacterium parascrofulaceum ATCC BAA-614</name>
    <dbReference type="NCBI Taxonomy" id="525368"/>
    <lineage>
        <taxon>Bacteria</taxon>
        <taxon>Bacillati</taxon>
        <taxon>Actinomycetota</taxon>
        <taxon>Actinomycetes</taxon>
        <taxon>Mycobacteriales</taxon>
        <taxon>Mycobacteriaceae</taxon>
        <taxon>Mycobacterium</taxon>
        <taxon>Mycobacterium simiae complex</taxon>
    </lineage>
</organism>
<feature type="compositionally biased region" description="Pro residues" evidence="1">
    <location>
        <begin position="42"/>
        <end position="63"/>
    </location>
</feature>
<evidence type="ECO:0000313" key="3">
    <source>
        <dbReference type="EMBL" id="EFG76712.1"/>
    </source>
</evidence>
<keyword evidence="2" id="KW-0812">Transmembrane</keyword>
<feature type="region of interest" description="Disordered" evidence="1">
    <location>
        <begin position="1"/>
        <end position="63"/>
    </location>
</feature>
<dbReference type="InterPro" id="IPR021417">
    <property type="entry name" value="DUF3060"/>
</dbReference>
<dbReference type="eggNOG" id="ENOG5033C3T">
    <property type="taxonomic scope" value="Bacteria"/>
</dbReference>
<dbReference type="HOGENOM" id="CLU_085688_0_0_11"/>
<gene>
    <name evidence="3" type="ORF">HMPREF0591_3373</name>
</gene>
<name>D5PB29_9MYCO</name>
<keyword evidence="4" id="KW-1185">Reference proteome</keyword>
<comment type="caution">
    <text evidence="3">The sequence shown here is derived from an EMBL/GenBank/DDBJ whole genome shotgun (WGS) entry which is preliminary data.</text>
</comment>
<keyword evidence="2" id="KW-1133">Transmembrane helix</keyword>
<evidence type="ECO:0000256" key="2">
    <source>
        <dbReference type="SAM" id="Phobius"/>
    </source>
</evidence>